<gene>
    <name evidence="1" type="ORF">DRF65_04550</name>
</gene>
<dbReference type="EMBL" id="QNVT01000002">
    <property type="protein sequence ID" value="REC63973.1"/>
    <property type="molecule type" value="Genomic_DNA"/>
</dbReference>
<sequence>MKAKELIAKEIDTLNDLIHKGIDKESNIQLKKDLSDSIHLLDMFDRYEINKRTVDDIWSLPDFNTGYSDYRIINDCESDDPAQWIELSINNEKIRLSEGDIIIRKK</sequence>
<dbReference type="AlphaFoldDB" id="A0A3D9CDM4"/>
<accession>A0A3D9CDM4</accession>
<reference evidence="2" key="1">
    <citation type="submission" date="2018-06" db="EMBL/GenBank/DDBJ databases">
        <authorList>
            <person name="Lum Nde A."/>
            <person name="Hugo C."/>
        </authorList>
    </citation>
    <scope>NUCLEOTIDE SEQUENCE [LARGE SCALE GENOMIC DNA]</scope>
    <source>
        <strain evidence="2">1_F178</strain>
    </source>
</reference>
<comment type="caution">
    <text evidence="1">The sequence shown here is derived from an EMBL/GenBank/DDBJ whole genome shotgun (WGS) entry which is preliminary data.</text>
</comment>
<evidence type="ECO:0000313" key="1">
    <source>
        <dbReference type="EMBL" id="REC63973.1"/>
    </source>
</evidence>
<proteinExistence type="predicted"/>
<name>A0A3D9CDM4_9FLAO</name>
<organism evidence="1 2">
    <name type="scientific">Chryseobacterium pennae</name>
    <dbReference type="NCBI Taxonomy" id="2258962"/>
    <lineage>
        <taxon>Bacteria</taxon>
        <taxon>Pseudomonadati</taxon>
        <taxon>Bacteroidota</taxon>
        <taxon>Flavobacteriia</taxon>
        <taxon>Flavobacteriales</taxon>
        <taxon>Weeksellaceae</taxon>
        <taxon>Chryseobacterium group</taxon>
        <taxon>Chryseobacterium</taxon>
    </lineage>
</organism>
<keyword evidence="2" id="KW-1185">Reference proteome</keyword>
<evidence type="ECO:0000313" key="2">
    <source>
        <dbReference type="Proteomes" id="UP000256686"/>
    </source>
</evidence>
<dbReference type="Proteomes" id="UP000256686">
    <property type="component" value="Unassembled WGS sequence"/>
</dbReference>
<protein>
    <submittedName>
        <fullName evidence="1">Uncharacterized protein</fullName>
    </submittedName>
</protein>
<dbReference type="RefSeq" id="WP_115969146.1">
    <property type="nucleotide sequence ID" value="NZ_QNVT01000002.1"/>
</dbReference>